<evidence type="ECO:0000256" key="2">
    <source>
        <dbReference type="ARBA" id="ARBA00022771"/>
    </source>
</evidence>
<keyword evidence="2 4" id="KW-0863">Zinc-finger</keyword>
<dbReference type="AlphaFoldDB" id="A0A5C3QMM1"/>
<keyword evidence="3" id="KW-0862">Zinc</keyword>
<keyword evidence="7" id="KW-1185">Reference proteome</keyword>
<gene>
    <name evidence="6" type="ORF">BDV98DRAFT_404383</name>
</gene>
<dbReference type="Pfam" id="PF01753">
    <property type="entry name" value="zf-MYND"/>
    <property type="match status" value="1"/>
</dbReference>
<name>A0A5C3QMM1_9AGAR</name>
<accession>A0A5C3QMM1</accession>
<dbReference type="PROSITE" id="PS50865">
    <property type="entry name" value="ZF_MYND_2"/>
    <property type="match status" value="1"/>
</dbReference>
<dbReference type="OrthoDB" id="2836510at2759"/>
<proteinExistence type="predicted"/>
<dbReference type="Gene3D" id="6.10.140.2220">
    <property type="match status" value="1"/>
</dbReference>
<evidence type="ECO:0000256" key="3">
    <source>
        <dbReference type="ARBA" id="ARBA00022833"/>
    </source>
</evidence>
<dbReference type="SUPFAM" id="SSF144232">
    <property type="entry name" value="HIT/MYND zinc finger-like"/>
    <property type="match status" value="1"/>
</dbReference>
<sequence length="139" mass="15404">MGTDSYENQSPYSQLSFLIHIFKETSQWKKAGACIRPAERPVNKKTFPLCGGCMIFGYCSVACQRAAWTFAACPHKEVCKPLGVLARIWGTDPSMTAMMLKPMLERTGCAADQHSQLLPLVALEHGVELQQVEKFGYCA</sequence>
<dbReference type="InterPro" id="IPR002893">
    <property type="entry name" value="Znf_MYND"/>
</dbReference>
<evidence type="ECO:0000256" key="1">
    <source>
        <dbReference type="ARBA" id="ARBA00022723"/>
    </source>
</evidence>
<keyword evidence="1" id="KW-0479">Metal-binding</keyword>
<dbReference type="EMBL" id="ML178821">
    <property type="protein sequence ID" value="TFL02787.1"/>
    <property type="molecule type" value="Genomic_DNA"/>
</dbReference>
<dbReference type="Proteomes" id="UP000305067">
    <property type="component" value="Unassembled WGS sequence"/>
</dbReference>
<evidence type="ECO:0000313" key="7">
    <source>
        <dbReference type="Proteomes" id="UP000305067"/>
    </source>
</evidence>
<evidence type="ECO:0000313" key="6">
    <source>
        <dbReference type="EMBL" id="TFL02787.1"/>
    </source>
</evidence>
<protein>
    <recommendedName>
        <fullName evidence="5">MYND-type domain-containing protein</fullName>
    </recommendedName>
</protein>
<feature type="domain" description="MYND-type" evidence="5">
    <location>
        <begin position="31"/>
        <end position="79"/>
    </location>
</feature>
<reference evidence="6 7" key="1">
    <citation type="journal article" date="2019" name="Nat. Ecol. Evol.">
        <title>Megaphylogeny resolves global patterns of mushroom evolution.</title>
        <authorList>
            <person name="Varga T."/>
            <person name="Krizsan K."/>
            <person name="Foldi C."/>
            <person name="Dima B."/>
            <person name="Sanchez-Garcia M."/>
            <person name="Sanchez-Ramirez S."/>
            <person name="Szollosi G.J."/>
            <person name="Szarkandi J.G."/>
            <person name="Papp V."/>
            <person name="Albert L."/>
            <person name="Andreopoulos W."/>
            <person name="Angelini C."/>
            <person name="Antonin V."/>
            <person name="Barry K.W."/>
            <person name="Bougher N.L."/>
            <person name="Buchanan P."/>
            <person name="Buyck B."/>
            <person name="Bense V."/>
            <person name="Catcheside P."/>
            <person name="Chovatia M."/>
            <person name="Cooper J."/>
            <person name="Damon W."/>
            <person name="Desjardin D."/>
            <person name="Finy P."/>
            <person name="Geml J."/>
            <person name="Haridas S."/>
            <person name="Hughes K."/>
            <person name="Justo A."/>
            <person name="Karasinski D."/>
            <person name="Kautmanova I."/>
            <person name="Kiss B."/>
            <person name="Kocsube S."/>
            <person name="Kotiranta H."/>
            <person name="LaButti K.M."/>
            <person name="Lechner B.E."/>
            <person name="Liimatainen K."/>
            <person name="Lipzen A."/>
            <person name="Lukacs Z."/>
            <person name="Mihaltcheva S."/>
            <person name="Morgado L.N."/>
            <person name="Niskanen T."/>
            <person name="Noordeloos M.E."/>
            <person name="Ohm R.A."/>
            <person name="Ortiz-Santana B."/>
            <person name="Ovrebo C."/>
            <person name="Racz N."/>
            <person name="Riley R."/>
            <person name="Savchenko A."/>
            <person name="Shiryaev A."/>
            <person name="Soop K."/>
            <person name="Spirin V."/>
            <person name="Szebenyi C."/>
            <person name="Tomsovsky M."/>
            <person name="Tulloss R.E."/>
            <person name="Uehling J."/>
            <person name="Grigoriev I.V."/>
            <person name="Vagvolgyi C."/>
            <person name="Papp T."/>
            <person name="Martin F.M."/>
            <person name="Miettinen O."/>
            <person name="Hibbett D.S."/>
            <person name="Nagy L.G."/>
        </authorList>
    </citation>
    <scope>NUCLEOTIDE SEQUENCE [LARGE SCALE GENOMIC DNA]</scope>
    <source>
        <strain evidence="6 7">CBS 309.79</strain>
    </source>
</reference>
<organism evidence="6 7">
    <name type="scientific">Pterulicium gracile</name>
    <dbReference type="NCBI Taxonomy" id="1884261"/>
    <lineage>
        <taxon>Eukaryota</taxon>
        <taxon>Fungi</taxon>
        <taxon>Dikarya</taxon>
        <taxon>Basidiomycota</taxon>
        <taxon>Agaricomycotina</taxon>
        <taxon>Agaricomycetes</taxon>
        <taxon>Agaricomycetidae</taxon>
        <taxon>Agaricales</taxon>
        <taxon>Pleurotineae</taxon>
        <taxon>Pterulaceae</taxon>
        <taxon>Pterulicium</taxon>
    </lineage>
</organism>
<dbReference type="GO" id="GO:0008270">
    <property type="term" value="F:zinc ion binding"/>
    <property type="evidence" value="ECO:0007669"/>
    <property type="project" value="UniProtKB-KW"/>
</dbReference>
<evidence type="ECO:0000256" key="4">
    <source>
        <dbReference type="PROSITE-ProRule" id="PRU00134"/>
    </source>
</evidence>
<evidence type="ECO:0000259" key="5">
    <source>
        <dbReference type="PROSITE" id="PS50865"/>
    </source>
</evidence>